<protein>
    <submittedName>
        <fullName evidence="1">Ankyrin repeat domain-containing protein</fullName>
    </submittedName>
</protein>
<name>A0A737YCE0_SALER</name>
<reference evidence="1" key="1">
    <citation type="journal article" date="2018" name="Genome Biol.">
        <title>SKESA: strategic k-mer extension for scrupulous assemblies.</title>
        <authorList>
            <person name="Souvorov A."/>
            <person name="Agarwala R."/>
            <person name="Lipman D.J."/>
        </authorList>
    </citation>
    <scope>NUCLEOTIDE SEQUENCE</scope>
    <source>
        <strain evidence="1">165-86</strain>
    </source>
</reference>
<gene>
    <name evidence="1" type="ORF">G4W81_004374</name>
</gene>
<evidence type="ECO:0000313" key="1">
    <source>
        <dbReference type="EMBL" id="HAE8612654.1"/>
    </source>
</evidence>
<reference evidence="1" key="2">
    <citation type="submission" date="2018-07" db="EMBL/GenBank/DDBJ databases">
        <authorList>
            <consortium name="NCBI Pathogen Detection Project"/>
        </authorList>
    </citation>
    <scope>NUCLEOTIDE SEQUENCE</scope>
    <source>
        <strain evidence="1">165-86</strain>
    </source>
</reference>
<sequence>MIRNEWLTLDRKNILEKYDSFNQTLLFEAINKDEVDWLINHGVDVNHRDILGRTALWGSGSVDYRRREPDIIRSLFESGANADLLDRQGYNVFSSDLFFSYPELFIKQKDKYSIRDVIINTIYGKLIHKIEKTINLLHHNGFKLYYPFYIELDMDITQLDEYSNKCVSVQQIERLRLYNINKRNDYIDFFNFLKKFSNYSKIIHHSLNGNIATVYDIDEYLYRLHNIPNAKPTLYIVK</sequence>
<dbReference type="SUPFAM" id="SSF48403">
    <property type="entry name" value="Ankyrin repeat"/>
    <property type="match status" value="1"/>
</dbReference>
<dbReference type="InterPro" id="IPR036770">
    <property type="entry name" value="Ankyrin_rpt-contain_sf"/>
</dbReference>
<dbReference type="AlphaFoldDB" id="A0A737YCE0"/>
<proteinExistence type="predicted"/>
<comment type="caution">
    <text evidence="1">The sequence shown here is derived from an EMBL/GenBank/DDBJ whole genome shotgun (WGS) entry which is preliminary data.</text>
</comment>
<organism evidence="1">
    <name type="scientific">Salmonella enterica subsp. salamae serovar 30:1,z28:z6</name>
    <dbReference type="NCBI Taxonomy" id="1967615"/>
    <lineage>
        <taxon>Bacteria</taxon>
        <taxon>Pseudomonadati</taxon>
        <taxon>Pseudomonadota</taxon>
        <taxon>Gammaproteobacteria</taxon>
        <taxon>Enterobacterales</taxon>
        <taxon>Enterobacteriaceae</taxon>
        <taxon>Salmonella</taxon>
    </lineage>
</organism>
<dbReference type="Gene3D" id="1.25.40.20">
    <property type="entry name" value="Ankyrin repeat-containing domain"/>
    <property type="match status" value="1"/>
</dbReference>
<dbReference type="EMBL" id="DAATHJ010000037">
    <property type="protein sequence ID" value="HAE8612654.1"/>
    <property type="molecule type" value="Genomic_DNA"/>
</dbReference>
<accession>A0A737YCE0</accession>